<dbReference type="EMBL" id="LRPB01000049">
    <property type="protein sequence ID" value="KYG79337.1"/>
    <property type="molecule type" value="Genomic_DNA"/>
</dbReference>
<evidence type="ECO:0000313" key="1">
    <source>
        <dbReference type="EMBL" id="KYG79337.1"/>
    </source>
</evidence>
<accession>A0A150XKS3</accession>
<protein>
    <recommendedName>
        <fullName evidence="3">Conjugative transposon protein TraN</fullName>
    </recommendedName>
</protein>
<gene>
    <name evidence="1" type="ORF">AWW67_13260</name>
</gene>
<reference evidence="1 2" key="1">
    <citation type="submission" date="2016-01" db="EMBL/GenBank/DDBJ databases">
        <title>Genome sequencing of Roseivirga seohaensis SW-152.</title>
        <authorList>
            <person name="Selvaratnam C."/>
            <person name="Thevarajoo S."/>
            <person name="Goh K.M."/>
            <person name="Ee R."/>
            <person name="Chan K.-G."/>
            <person name="Chong C.S."/>
        </authorList>
    </citation>
    <scope>NUCLEOTIDE SEQUENCE [LARGE SCALE GENOMIC DNA]</scope>
    <source>
        <strain evidence="1 2">SW-152</strain>
    </source>
</reference>
<sequence>MFFQKGNAQTTEKALFEEAFVHGYPIEISWDKTTLLVFPTAVESADRGTKHILAQKDKKASNILKLKAGMREFTASNLNVITADGQLYHFKVSYCEDPSELTIDMGKQLAREKEMALFKDLSLNPDQVNAYAQKIAPLKPFLRKKERDYHMKLHLQGVYIVEDILFFQFGLSNTSRIDYRIDQLRYTVKDRKLAKRTAERQEEKMPLLNWFESGEGVSGQHSNTLVVAFEQFTIADKKEFVVQILEKSGDRHLTLRIKGKDILKARPWLNTNIKR</sequence>
<name>A0A150XKS3_9BACT</name>
<organism evidence="1 2">
    <name type="scientific">Roseivirga seohaensis</name>
    <dbReference type="NCBI Taxonomy" id="1914963"/>
    <lineage>
        <taxon>Bacteria</taxon>
        <taxon>Pseudomonadati</taxon>
        <taxon>Bacteroidota</taxon>
        <taxon>Cytophagia</taxon>
        <taxon>Cytophagales</taxon>
        <taxon>Roseivirgaceae</taxon>
        <taxon>Roseivirga</taxon>
    </lineage>
</organism>
<dbReference type="NCBIfam" id="TIGR03780">
    <property type="entry name" value="Bac_Flav_CT_N"/>
    <property type="match status" value="1"/>
</dbReference>
<dbReference type="Proteomes" id="UP000075663">
    <property type="component" value="Unassembled WGS sequence"/>
</dbReference>
<dbReference type="Pfam" id="PF13595">
    <property type="entry name" value="DUF4138"/>
    <property type="match status" value="1"/>
</dbReference>
<comment type="caution">
    <text evidence="1">The sequence shown here is derived from an EMBL/GenBank/DDBJ whole genome shotgun (WGS) entry which is preliminary data.</text>
</comment>
<evidence type="ECO:0000313" key="2">
    <source>
        <dbReference type="Proteomes" id="UP000075663"/>
    </source>
</evidence>
<dbReference type="STRING" id="1914963.AWW67_13260"/>
<dbReference type="InterPro" id="IPR022298">
    <property type="entry name" value="Conjug_transposon_TraN"/>
</dbReference>
<proteinExistence type="predicted"/>
<evidence type="ECO:0008006" key="3">
    <source>
        <dbReference type="Google" id="ProtNLM"/>
    </source>
</evidence>
<dbReference type="AlphaFoldDB" id="A0A150XKS3"/>